<feature type="domain" description="PLAT" evidence="3">
    <location>
        <begin position="22"/>
        <end position="149"/>
    </location>
</feature>
<comment type="caution">
    <text evidence="1">Lacks conserved residue(s) required for the propagation of feature annotation.</text>
</comment>
<dbReference type="SUPFAM" id="SSF49723">
    <property type="entry name" value="Lipase/lipooxygenase domain (PLAT/LH2 domain)"/>
    <property type="match status" value="1"/>
</dbReference>
<evidence type="ECO:0000313" key="5">
    <source>
        <dbReference type="Proteomes" id="UP001054889"/>
    </source>
</evidence>
<organism evidence="4 5">
    <name type="scientific">Eleusine coracana subsp. coracana</name>
    <dbReference type="NCBI Taxonomy" id="191504"/>
    <lineage>
        <taxon>Eukaryota</taxon>
        <taxon>Viridiplantae</taxon>
        <taxon>Streptophyta</taxon>
        <taxon>Embryophyta</taxon>
        <taxon>Tracheophyta</taxon>
        <taxon>Spermatophyta</taxon>
        <taxon>Magnoliopsida</taxon>
        <taxon>Liliopsida</taxon>
        <taxon>Poales</taxon>
        <taxon>Poaceae</taxon>
        <taxon>PACMAD clade</taxon>
        <taxon>Chloridoideae</taxon>
        <taxon>Cynodonteae</taxon>
        <taxon>Eleusininae</taxon>
        <taxon>Eleusine</taxon>
    </lineage>
</organism>
<feature type="chain" id="PRO_5043394379" description="PLAT domain-containing protein" evidence="2">
    <location>
        <begin position="20"/>
        <end position="153"/>
    </location>
</feature>
<dbReference type="PANTHER" id="PTHR31718">
    <property type="entry name" value="PLAT DOMAIN-CONTAINING PROTEIN"/>
    <property type="match status" value="1"/>
</dbReference>
<dbReference type="PROSITE" id="PS50095">
    <property type="entry name" value="PLAT"/>
    <property type="match status" value="1"/>
</dbReference>
<keyword evidence="5" id="KW-1185">Reference proteome</keyword>
<accession>A0AAV5CYX0</accession>
<protein>
    <recommendedName>
        <fullName evidence="3">PLAT domain-containing protein</fullName>
    </recommendedName>
</protein>
<evidence type="ECO:0000259" key="3">
    <source>
        <dbReference type="PROSITE" id="PS50095"/>
    </source>
</evidence>
<dbReference type="InterPro" id="IPR001024">
    <property type="entry name" value="PLAT/LH2_dom"/>
</dbReference>
<evidence type="ECO:0000256" key="1">
    <source>
        <dbReference type="PROSITE-ProRule" id="PRU00152"/>
    </source>
</evidence>
<dbReference type="Proteomes" id="UP001054889">
    <property type="component" value="Unassembled WGS sequence"/>
</dbReference>
<dbReference type="AlphaFoldDB" id="A0AAV5CYX0"/>
<keyword evidence="2" id="KW-0732">Signal</keyword>
<proteinExistence type="predicted"/>
<sequence>MKSFLVLTCLLALTYAATAATCTFDILVKTGDRDDAGTDSRISLQVSGADGRTLVIRSLKAWGQMSADHDYLERGNLDRFRGSGTCPSGGPCKMLLTSNGAGNKPGWYVSYVQVTQLGQASVSSRTHRWRVEQWLAVDEPPRQLSALRNDCGF</sequence>
<comment type="caution">
    <text evidence="4">The sequence shown here is derived from an EMBL/GenBank/DDBJ whole genome shotgun (WGS) entry which is preliminary data.</text>
</comment>
<evidence type="ECO:0000313" key="4">
    <source>
        <dbReference type="EMBL" id="GJN03097.1"/>
    </source>
</evidence>
<gene>
    <name evidence="4" type="primary">ga20506</name>
    <name evidence="4" type="ORF">PR202_ga20506</name>
</gene>
<dbReference type="PANTHER" id="PTHR31718:SF64">
    <property type="entry name" value="OS10G0361900 PROTEIN"/>
    <property type="match status" value="1"/>
</dbReference>
<evidence type="ECO:0000256" key="2">
    <source>
        <dbReference type="SAM" id="SignalP"/>
    </source>
</evidence>
<dbReference type="InterPro" id="IPR036392">
    <property type="entry name" value="PLAT/LH2_dom_sf"/>
</dbReference>
<name>A0AAV5CYX0_ELECO</name>
<reference evidence="4" key="1">
    <citation type="journal article" date="2018" name="DNA Res.">
        <title>Multiple hybrid de novo genome assembly of finger millet, an orphan allotetraploid crop.</title>
        <authorList>
            <person name="Hatakeyama M."/>
            <person name="Aluri S."/>
            <person name="Balachadran M.T."/>
            <person name="Sivarajan S.R."/>
            <person name="Patrignani A."/>
            <person name="Gruter S."/>
            <person name="Poveda L."/>
            <person name="Shimizu-Inatsugi R."/>
            <person name="Baeten J."/>
            <person name="Francoijs K.J."/>
            <person name="Nataraja K.N."/>
            <person name="Reddy Y.A.N."/>
            <person name="Phadnis S."/>
            <person name="Ravikumar R.L."/>
            <person name="Schlapbach R."/>
            <person name="Sreeman S.M."/>
            <person name="Shimizu K.K."/>
        </authorList>
    </citation>
    <scope>NUCLEOTIDE SEQUENCE</scope>
</reference>
<feature type="signal peptide" evidence="2">
    <location>
        <begin position="1"/>
        <end position="19"/>
    </location>
</feature>
<dbReference type="Pfam" id="PF01477">
    <property type="entry name" value="PLAT"/>
    <property type="match status" value="1"/>
</dbReference>
<dbReference type="EMBL" id="BQKI01000009">
    <property type="protein sequence ID" value="GJN03097.1"/>
    <property type="molecule type" value="Genomic_DNA"/>
</dbReference>
<dbReference type="Gene3D" id="2.60.60.20">
    <property type="entry name" value="PLAT/LH2 domain"/>
    <property type="match status" value="1"/>
</dbReference>
<reference evidence="4" key="2">
    <citation type="submission" date="2021-12" db="EMBL/GenBank/DDBJ databases">
        <title>Resequencing data analysis of finger millet.</title>
        <authorList>
            <person name="Hatakeyama M."/>
            <person name="Aluri S."/>
            <person name="Balachadran M.T."/>
            <person name="Sivarajan S.R."/>
            <person name="Poveda L."/>
            <person name="Shimizu-Inatsugi R."/>
            <person name="Schlapbach R."/>
            <person name="Sreeman S.M."/>
            <person name="Shimizu K.K."/>
        </authorList>
    </citation>
    <scope>NUCLEOTIDE SEQUENCE</scope>
</reference>